<proteinExistence type="predicted"/>
<dbReference type="InterPro" id="IPR036869">
    <property type="entry name" value="J_dom_sf"/>
</dbReference>
<keyword evidence="3" id="KW-1185">Reference proteome</keyword>
<accession>A0A0D9QD47</accession>
<dbReference type="EMBL" id="KQ001765">
    <property type="protein sequence ID" value="KJP84985.1"/>
    <property type="molecule type" value="Genomic_DNA"/>
</dbReference>
<keyword evidence="1" id="KW-0472">Membrane</keyword>
<sequence>MLLSRARGCCRYMRTMVKCSTCCGNSSSKPLFYLYCRGLHAEATRDGKGTRPYVDYDEDRKLLERLQRDQLDVGDHRDALKIKKKYLKLLRLYHPDTYINEKNEQRRKQKEEIFLHIYRHYNSFTEQYDDHLYKADYTDESVCETEQDREERLERYRRYSEGKRNDVSHFHKNVEIYILVIILVTFGGVLLVCVYLPFDVNTRREE</sequence>
<dbReference type="Proteomes" id="UP000054561">
    <property type="component" value="Unassembled WGS sequence"/>
</dbReference>
<organism evidence="2 3">
    <name type="scientific">Plasmodium fragile</name>
    <dbReference type="NCBI Taxonomy" id="5857"/>
    <lineage>
        <taxon>Eukaryota</taxon>
        <taxon>Sar</taxon>
        <taxon>Alveolata</taxon>
        <taxon>Apicomplexa</taxon>
        <taxon>Aconoidasida</taxon>
        <taxon>Haemosporida</taxon>
        <taxon>Plasmodiidae</taxon>
        <taxon>Plasmodium</taxon>
        <taxon>Plasmodium (Plasmodium)</taxon>
    </lineage>
</organism>
<reference evidence="2 3" key="1">
    <citation type="submission" date="2014-03" db="EMBL/GenBank/DDBJ databases">
        <title>The Genome Sequence of Plasmodium fragile nilgiri.</title>
        <authorList>
            <consortium name="The Broad Institute Genomics Platform"/>
            <consortium name="The Broad Institute Genome Sequencing Center for Infectious Disease"/>
            <person name="Neafsey D."/>
            <person name="Duraisingh M."/>
            <person name="Young S.K."/>
            <person name="Zeng Q."/>
            <person name="Gargeya S."/>
            <person name="Abouelleil A."/>
            <person name="Alvarado L."/>
            <person name="Chapman S.B."/>
            <person name="Gainer-Dewar J."/>
            <person name="Goldberg J."/>
            <person name="Griggs A."/>
            <person name="Gujja S."/>
            <person name="Hansen M."/>
            <person name="Howarth C."/>
            <person name="Imamovic A."/>
            <person name="Larimer J."/>
            <person name="Pearson M."/>
            <person name="Poon T.W."/>
            <person name="Priest M."/>
            <person name="Roberts A."/>
            <person name="Saif S."/>
            <person name="Shea T."/>
            <person name="Sykes S."/>
            <person name="Wortman J."/>
            <person name="Nusbaum C."/>
            <person name="Birren B."/>
        </authorList>
    </citation>
    <scope>NUCLEOTIDE SEQUENCE [LARGE SCALE GENOMIC DNA]</scope>
    <source>
        <strain evidence="3">nilgiri</strain>
    </source>
</reference>
<dbReference type="SUPFAM" id="SSF46565">
    <property type="entry name" value="Chaperone J-domain"/>
    <property type="match status" value="1"/>
</dbReference>
<evidence type="ECO:0000256" key="1">
    <source>
        <dbReference type="SAM" id="Phobius"/>
    </source>
</evidence>
<keyword evidence="1" id="KW-0812">Transmembrane</keyword>
<protein>
    <recommendedName>
        <fullName evidence="4">J domain-containing protein</fullName>
    </recommendedName>
</protein>
<dbReference type="OrthoDB" id="376275at2759"/>
<gene>
    <name evidence="2" type="ORF">AK88_05380</name>
</gene>
<dbReference type="AlphaFoldDB" id="A0A0D9QD47"/>
<dbReference type="GeneID" id="24270694"/>
<keyword evidence="1" id="KW-1133">Transmembrane helix</keyword>
<evidence type="ECO:0008006" key="4">
    <source>
        <dbReference type="Google" id="ProtNLM"/>
    </source>
</evidence>
<name>A0A0D9QD47_PLAFR</name>
<evidence type="ECO:0000313" key="2">
    <source>
        <dbReference type="EMBL" id="KJP84985.1"/>
    </source>
</evidence>
<dbReference type="Gene3D" id="1.10.287.110">
    <property type="entry name" value="DnaJ domain"/>
    <property type="match status" value="1"/>
</dbReference>
<dbReference type="RefSeq" id="XP_012338405.1">
    <property type="nucleotide sequence ID" value="XM_012482982.1"/>
</dbReference>
<feature type="transmembrane region" description="Helical" evidence="1">
    <location>
        <begin position="176"/>
        <end position="198"/>
    </location>
</feature>
<dbReference type="VEuPathDB" id="PlasmoDB:AK88_05380"/>
<evidence type="ECO:0000313" key="3">
    <source>
        <dbReference type="Proteomes" id="UP000054561"/>
    </source>
</evidence>